<reference evidence="2" key="1">
    <citation type="submission" date="2016-03" db="EMBL/GenBank/DDBJ databases">
        <title>Flavobacterium columnare strain B185, complete genome.</title>
        <authorList>
            <person name="Sundberg L.-R."/>
            <person name="Papponen P."/>
            <person name="Laanto E."/>
        </authorList>
    </citation>
    <scope>NUCLEOTIDE SEQUENCE [LARGE SCALE GENOMIC DNA]</scope>
    <source>
        <strain evidence="2">B185</strain>
    </source>
</reference>
<protein>
    <submittedName>
        <fullName evidence="1">Uncharacterized protein</fullName>
    </submittedName>
</protein>
<evidence type="ECO:0000313" key="1">
    <source>
        <dbReference type="EMBL" id="AMO21011.1"/>
    </source>
</evidence>
<dbReference type="GeneID" id="60758094"/>
<dbReference type="EMBL" id="CP010992">
    <property type="protein sequence ID" value="AMO21011.1"/>
    <property type="molecule type" value="Genomic_DNA"/>
</dbReference>
<gene>
    <name evidence="1" type="ORF">UN65_12290</name>
</gene>
<dbReference type="Proteomes" id="UP000304840">
    <property type="component" value="Chromosome"/>
</dbReference>
<sequence length="123" mass="14314">MFRSFFVILFFLFSVNLLSQEKLIFNTKEDTSDIFFGMLVKKNKQFFFKKCSITDEEILIVNKKGVQSTDIQSTLEEIRKKGSKIQLETIAIIKQNKGKYLIHIVEIKNIIVNKSCLLLDSLD</sequence>
<dbReference type="RefSeq" id="WP_014166396.1">
    <property type="nucleotide sequence ID" value="NZ_CP010992.1"/>
</dbReference>
<reference evidence="1 2" key="2">
    <citation type="submission" date="2019-05" db="EMBL/GenBank/DDBJ databases">
        <authorList>
            <person name="Ravantti J.J."/>
        </authorList>
    </citation>
    <scope>NUCLEOTIDE SEQUENCE [LARGE SCALE GENOMIC DNA]</scope>
    <source>
        <strain evidence="1 2">B185</strain>
    </source>
</reference>
<dbReference type="AlphaFoldDB" id="A0AAI8CIU3"/>
<organism evidence="1 2">
    <name type="scientific">Flavobacterium columnare</name>
    <dbReference type="NCBI Taxonomy" id="996"/>
    <lineage>
        <taxon>Bacteria</taxon>
        <taxon>Pseudomonadati</taxon>
        <taxon>Bacteroidota</taxon>
        <taxon>Flavobacteriia</taxon>
        <taxon>Flavobacteriales</taxon>
        <taxon>Flavobacteriaceae</taxon>
        <taxon>Flavobacterium</taxon>
    </lineage>
</organism>
<accession>A0AAI8CIU3</accession>
<proteinExistence type="predicted"/>
<evidence type="ECO:0000313" key="2">
    <source>
        <dbReference type="Proteomes" id="UP000304840"/>
    </source>
</evidence>
<name>A0AAI8CIU3_9FLAO</name>